<evidence type="ECO:0000256" key="5">
    <source>
        <dbReference type="ARBA" id="ARBA00023163"/>
    </source>
</evidence>
<dbReference type="Pfam" id="PF00072">
    <property type="entry name" value="Response_reg"/>
    <property type="match status" value="1"/>
</dbReference>
<dbReference type="InterPro" id="IPR016032">
    <property type="entry name" value="Sig_transdc_resp-reg_C-effctor"/>
</dbReference>
<dbReference type="FunFam" id="3.40.50.2300:FF:000001">
    <property type="entry name" value="DNA-binding response regulator PhoB"/>
    <property type="match status" value="1"/>
</dbReference>
<dbReference type="SMART" id="SM00448">
    <property type="entry name" value="REC"/>
    <property type="match status" value="1"/>
</dbReference>
<dbReference type="GO" id="GO:0005829">
    <property type="term" value="C:cytosol"/>
    <property type="evidence" value="ECO:0007669"/>
    <property type="project" value="TreeGrafter"/>
</dbReference>
<dbReference type="Proteomes" id="UP000050509">
    <property type="component" value="Unassembled WGS sequence"/>
</dbReference>
<dbReference type="PANTHER" id="PTHR48111:SF4">
    <property type="entry name" value="DNA-BINDING DUAL TRANSCRIPTIONAL REGULATOR OMPR"/>
    <property type="match status" value="1"/>
</dbReference>
<evidence type="ECO:0000256" key="2">
    <source>
        <dbReference type="ARBA" id="ARBA00023012"/>
    </source>
</evidence>
<dbReference type="EMBL" id="LJCR01000004">
    <property type="protein sequence ID" value="KPV54967.1"/>
    <property type="molecule type" value="Genomic_DNA"/>
</dbReference>
<dbReference type="GO" id="GO:0032993">
    <property type="term" value="C:protein-DNA complex"/>
    <property type="evidence" value="ECO:0007669"/>
    <property type="project" value="TreeGrafter"/>
</dbReference>
<evidence type="ECO:0000256" key="6">
    <source>
        <dbReference type="PROSITE-ProRule" id="PRU00169"/>
    </source>
</evidence>
<dbReference type="FunFam" id="1.10.10.10:FF:000018">
    <property type="entry name" value="DNA-binding response regulator ResD"/>
    <property type="match status" value="1"/>
</dbReference>
<evidence type="ECO:0000256" key="3">
    <source>
        <dbReference type="ARBA" id="ARBA00023015"/>
    </source>
</evidence>
<evidence type="ECO:0000313" key="10">
    <source>
        <dbReference type="EMBL" id="KPV54967.1"/>
    </source>
</evidence>
<dbReference type="GO" id="GO:0000156">
    <property type="term" value="F:phosphorelay response regulator activity"/>
    <property type="evidence" value="ECO:0007669"/>
    <property type="project" value="TreeGrafter"/>
</dbReference>
<protein>
    <submittedName>
        <fullName evidence="10">Chemotaxis protein CheY</fullName>
    </submittedName>
</protein>
<accession>A0A0P9DHI4</accession>
<dbReference type="Gene3D" id="1.10.10.10">
    <property type="entry name" value="Winged helix-like DNA-binding domain superfamily/Winged helix DNA-binding domain"/>
    <property type="match status" value="1"/>
</dbReference>
<keyword evidence="5" id="KW-0804">Transcription</keyword>
<evidence type="ECO:0000256" key="7">
    <source>
        <dbReference type="PROSITE-ProRule" id="PRU01091"/>
    </source>
</evidence>
<dbReference type="GO" id="GO:0000976">
    <property type="term" value="F:transcription cis-regulatory region binding"/>
    <property type="evidence" value="ECO:0007669"/>
    <property type="project" value="TreeGrafter"/>
</dbReference>
<dbReference type="SUPFAM" id="SSF46894">
    <property type="entry name" value="C-terminal effector domain of the bipartite response regulators"/>
    <property type="match status" value="1"/>
</dbReference>
<dbReference type="Gene3D" id="3.40.50.2300">
    <property type="match status" value="1"/>
</dbReference>
<proteinExistence type="predicted"/>
<dbReference type="PATRIC" id="fig|186479.3.peg.8059"/>
<feature type="domain" description="OmpR/PhoB-type" evidence="9">
    <location>
        <begin position="135"/>
        <end position="234"/>
    </location>
</feature>
<dbReference type="InterPro" id="IPR001789">
    <property type="entry name" value="Sig_transdc_resp-reg_receiver"/>
</dbReference>
<evidence type="ECO:0000256" key="4">
    <source>
        <dbReference type="ARBA" id="ARBA00023125"/>
    </source>
</evidence>
<dbReference type="PANTHER" id="PTHR48111">
    <property type="entry name" value="REGULATOR OF RPOS"/>
    <property type="match status" value="1"/>
</dbReference>
<dbReference type="InterPro" id="IPR011006">
    <property type="entry name" value="CheY-like_superfamily"/>
</dbReference>
<keyword evidence="4 7" id="KW-0238">DNA-binding</keyword>
<dbReference type="InterPro" id="IPR036388">
    <property type="entry name" value="WH-like_DNA-bd_sf"/>
</dbReference>
<sequence length="237" mass="26403">MTSSPITILVVDDEQRLRDLLRGYLEHEGFAVRTAADGRTALDLARQHTPDLVVLDLMLPGLDGLEVCRRLRTFSDAYVIMLTAKAEEIDRIVGLEVGADDYLTKPFSPRELIARVRAMLRRPRRGTAEAPPDVLPPQRFGSLLIDHARHEVTLEAAVVPLTTLEYALLTTLAAHPGRVFTRDQLLERVWGADYFGDDHVVDVHIANLRKKLGDDPAVPTYIETVRGAGYRFTGKAS</sequence>
<dbReference type="Gene3D" id="6.10.250.690">
    <property type="match status" value="1"/>
</dbReference>
<keyword evidence="2" id="KW-0902">Two-component regulatory system</keyword>
<feature type="modified residue" description="4-aspartylphosphate" evidence="6">
    <location>
        <position position="56"/>
    </location>
</feature>
<dbReference type="Pfam" id="PF00486">
    <property type="entry name" value="Trans_reg_C"/>
    <property type="match status" value="1"/>
</dbReference>
<dbReference type="SUPFAM" id="SSF52172">
    <property type="entry name" value="CheY-like"/>
    <property type="match status" value="1"/>
</dbReference>
<dbReference type="CDD" id="cd00383">
    <property type="entry name" value="trans_reg_C"/>
    <property type="match status" value="1"/>
</dbReference>
<evidence type="ECO:0000256" key="1">
    <source>
        <dbReference type="ARBA" id="ARBA00022553"/>
    </source>
</evidence>
<dbReference type="InterPro" id="IPR039420">
    <property type="entry name" value="WalR-like"/>
</dbReference>
<feature type="domain" description="Response regulatory" evidence="8">
    <location>
        <begin position="7"/>
        <end position="120"/>
    </location>
</feature>
<organism evidence="10 11">
    <name type="scientific">Kouleothrix aurantiaca</name>
    <dbReference type="NCBI Taxonomy" id="186479"/>
    <lineage>
        <taxon>Bacteria</taxon>
        <taxon>Bacillati</taxon>
        <taxon>Chloroflexota</taxon>
        <taxon>Chloroflexia</taxon>
        <taxon>Chloroflexales</taxon>
        <taxon>Roseiflexineae</taxon>
        <taxon>Roseiflexaceae</taxon>
        <taxon>Kouleothrix</taxon>
    </lineage>
</organism>
<keyword evidence="1 6" id="KW-0597">Phosphoprotein</keyword>
<dbReference type="PROSITE" id="PS50110">
    <property type="entry name" value="RESPONSE_REGULATORY"/>
    <property type="match status" value="1"/>
</dbReference>
<keyword evidence="11" id="KW-1185">Reference proteome</keyword>
<feature type="DNA-binding region" description="OmpR/PhoB-type" evidence="7">
    <location>
        <begin position="135"/>
        <end position="234"/>
    </location>
</feature>
<name>A0A0P9DHI4_9CHLR</name>
<dbReference type="AlphaFoldDB" id="A0A0P9DHI4"/>
<dbReference type="GO" id="GO:0006355">
    <property type="term" value="P:regulation of DNA-templated transcription"/>
    <property type="evidence" value="ECO:0007669"/>
    <property type="project" value="InterPro"/>
</dbReference>
<evidence type="ECO:0000259" key="9">
    <source>
        <dbReference type="PROSITE" id="PS51755"/>
    </source>
</evidence>
<dbReference type="SMART" id="SM00862">
    <property type="entry name" value="Trans_reg_C"/>
    <property type="match status" value="1"/>
</dbReference>
<evidence type="ECO:0000313" key="11">
    <source>
        <dbReference type="Proteomes" id="UP000050509"/>
    </source>
</evidence>
<dbReference type="InterPro" id="IPR001867">
    <property type="entry name" value="OmpR/PhoB-type_DNA-bd"/>
</dbReference>
<comment type="caution">
    <text evidence="10">The sequence shown here is derived from an EMBL/GenBank/DDBJ whole genome shotgun (WGS) entry which is preliminary data.</text>
</comment>
<keyword evidence="3" id="KW-0805">Transcription regulation</keyword>
<gene>
    <name evidence="10" type="ORF">SE17_00500</name>
</gene>
<evidence type="ECO:0000259" key="8">
    <source>
        <dbReference type="PROSITE" id="PS50110"/>
    </source>
</evidence>
<reference evidence="10 11" key="1">
    <citation type="submission" date="2015-09" db="EMBL/GenBank/DDBJ databases">
        <title>Draft genome sequence of Kouleothrix aurantiaca JCM 19913.</title>
        <authorList>
            <person name="Hemp J."/>
        </authorList>
    </citation>
    <scope>NUCLEOTIDE SEQUENCE [LARGE SCALE GENOMIC DNA]</scope>
    <source>
        <strain evidence="10 11">COM-B</strain>
    </source>
</reference>
<dbReference type="PROSITE" id="PS51755">
    <property type="entry name" value="OMPR_PHOB"/>
    <property type="match status" value="1"/>
</dbReference>